<evidence type="ECO:0000313" key="2">
    <source>
        <dbReference type="Proteomes" id="UP000007089"/>
    </source>
</evidence>
<keyword evidence="2" id="KW-1185">Reference proteome</keyword>
<evidence type="ECO:0000313" key="1">
    <source>
        <dbReference type="EMBL" id="ACL65612.1"/>
    </source>
</evidence>
<name>B8JA93_ANAD2</name>
<dbReference type="RefSeq" id="WP_012633446.1">
    <property type="nucleotide sequence ID" value="NC_011891.1"/>
</dbReference>
<sequence>MTRKPLLRLLLLVGAIGVGALLFRAAPRDVELVYDLRGIPGATGLEVEVRRGAELMRRAELRVPAGQALVHHPVRLPDGAYRLDIRVESPDGAVAIERPLEVREAGTVVLPLAR</sequence>
<reference evidence="1" key="1">
    <citation type="submission" date="2009-01" db="EMBL/GenBank/DDBJ databases">
        <title>Complete sequence of Anaeromyxobacter dehalogenans 2CP-1.</title>
        <authorList>
            <consortium name="US DOE Joint Genome Institute"/>
            <person name="Lucas S."/>
            <person name="Copeland A."/>
            <person name="Lapidus A."/>
            <person name="Glavina del Rio T."/>
            <person name="Dalin E."/>
            <person name="Tice H."/>
            <person name="Bruce D."/>
            <person name="Goodwin L."/>
            <person name="Pitluck S."/>
            <person name="Saunders E."/>
            <person name="Brettin T."/>
            <person name="Detter J.C."/>
            <person name="Han C."/>
            <person name="Larimer F."/>
            <person name="Land M."/>
            <person name="Hauser L."/>
            <person name="Kyrpides N."/>
            <person name="Ovchinnikova G."/>
            <person name="Beliaev A.S."/>
            <person name="Richardson P."/>
        </authorList>
    </citation>
    <scope>NUCLEOTIDE SEQUENCE</scope>
    <source>
        <strain evidence="1">2CP-1</strain>
    </source>
</reference>
<gene>
    <name evidence="1" type="ordered locus">A2cp1_2274</name>
</gene>
<accession>B8JA93</accession>
<proteinExistence type="predicted"/>
<dbReference type="KEGG" id="acp:A2cp1_2274"/>
<dbReference type="EMBL" id="CP001359">
    <property type="protein sequence ID" value="ACL65612.1"/>
    <property type="molecule type" value="Genomic_DNA"/>
</dbReference>
<dbReference type="HOGENOM" id="CLU_2140642_0_0_7"/>
<organism evidence="1 2">
    <name type="scientific">Anaeromyxobacter dehalogenans (strain ATCC BAA-258 / DSM 21875 / 2CP-1)</name>
    <dbReference type="NCBI Taxonomy" id="455488"/>
    <lineage>
        <taxon>Bacteria</taxon>
        <taxon>Pseudomonadati</taxon>
        <taxon>Myxococcota</taxon>
        <taxon>Myxococcia</taxon>
        <taxon>Myxococcales</taxon>
        <taxon>Cystobacterineae</taxon>
        <taxon>Anaeromyxobacteraceae</taxon>
        <taxon>Anaeromyxobacter</taxon>
    </lineage>
</organism>
<dbReference type="AlphaFoldDB" id="B8JA93"/>
<protein>
    <submittedName>
        <fullName evidence="1">Uncharacterized protein</fullName>
    </submittedName>
</protein>
<dbReference type="Proteomes" id="UP000007089">
    <property type="component" value="Chromosome"/>
</dbReference>